<dbReference type="SMART" id="SM00054">
    <property type="entry name" value="EFh"/>
    <property type="match status" value="7"/>
</dbReference>
<reference evidence="19 21" key="1">
    <citation type="journal article" date="2012" name="Nature">
        <title>Algal genomes reveal evolutionary mosaicism and the fate of nucleomorphs.</title>
        <authorList>
            <consortium name="DOE Joint Genome Institute"/>
            <person name="Curtis B.A."/>
            <person name="Tanifuji G."/>
            <person name="Burki F."/>
            <person name="Gruber A."/>
            <person name="Irimia M."/>
            <person name="Maruyama S."/>
            <person name="Arias M.C."/>
            <person name="Ball S.G."/>
            <person name="Gile G.H."/>
            <person name="Hirakawa Y."/>
            <person name="Hopkins J.F."/>
            <person name="Kuo A."/>
            <person name="Rensing S.A."/>
            <person name="Schmutz J."/>
            <person name="Symeonidi A."/>
            <person name="Elias M."/>
            <person name="Eveleigh R.J."/>
            <person name="Herman E.K."/>
            <person name="Klute M.J."/>
            <person name="Nakayama T."/>
            <person name="Obornik M."/>
            <person name="Reyes-Prieto A."/>
            <person name="Armbrust E.V."/>
            <person name="Aves S.J."/>
            <person name="Beiko R.G."/>
            <person name="Coutinho P."/>
            <person name="Dacks J.B."/>
            <person name="Durnford D.G."/>
            <person name="Fast N.M."/>
            <person name="Green B.R."/>
            <person name="Grisdale C.J."/>
            <person name="Hempel F."/>
            <person name="Henrissat B."/>
            <person name="Hoppner M.P."/>
            <person name="Ishida K."/>
            <person name="Kim E."/>
            <person name="Koreny L."/>
            <person name="Kroth P.G."/>
            <person name="Liu Y."/>
            <person name="Malik S.B."/>
            <person name="Maier U.G."/>
            <person name="McRose D."/>
            <person name="Mock T."/>
            <person name="Neilson J.A."/>
            <person name="Onodera N.T."/>
            <person name="Poole A.M."/>
            <person name="Pritham E.J."/>
            <person name="Richards T.A."/>
            <person name="Rocap G."/>
            <person name="Roy S.W."/>
            <person name="Sarai C."/>
            <person name="Schaack S."/>
            <person name="Shirato S."/>
            <person name="Slamovits C.H."/>
            <person name="Spencer D.F."/>
            <person name="Suzuki S."/>
            <person name="Worden A.Z."/>
            <person name="Zauner S."/>
            <person name="Barry K."/>
            <person name="Bell C."/>
            <person name="Bharti A.K."/>
            <person name="Crow J.A."/>
            <person name="Grimwood J."/>
            <person name="Kramer R."/>
            <person name="Lindquist E."/>
            <person name="Lucas S."/>
            <person name="Salamov A."/>
            <person name="McFadden G.I."/>
            <person name="Lane C.E."/>
            <person name="Keeling P.J."/>
            <person name="Gray M.W."/>
            <person name="Grigoriev I.V."/>
            <person name="Archibald J.M."/>
        </authorList>
    </citation>
    <scope>NUCLEOTIDE SEQUENCE</scope>
    <source>
        <strain evidence="19 21">CCMP2712</strain>
    </source>
</reference>
<dbReference type="EMBL" id="JH993056">
    <property type="protein sequence ID" value="EKX37726.1"/>
    <property type="molecule type" value="Genomic_DNA"/>
</dbReference>
<feature type="domain" description="EF-hand" evidence="18">
    <location>
        <begin position="606"/>
        <end position="641"/>
    </location>
</feature>
<organism evidence="19">
    <name type="scientific">Guillardia theta (strain CCMP2712)</name>
    <name type="common">Cryptophyte</name>
    <dbReference type="NCBI Taxonomy" id="905079"/>
    <lineage>
        <taxon>Eukaryota</taxon>
        <taxon>Cryptophyceae</taxon>
        <taxon>Pyrenomonadales</taxon>
        <taxon>Geminigeraceae</taxon>
        <taxon>Guillardia</taxon>
    </lineage>
</organism>
<proteinExistence type="inferred from homology"/>
<dbReference type="GO" id="GO:0005739">
    <property type="term" value="C:mitochondrion"/>
    <property type="evidence" value="ECO:0007669"/>
    <property type="project" value="TreeGrafter"/>
</dbReference>
<dbReference type="OrthoDB" id="4493at2759"/>
<dbReference type="PROSITE" id="PS50042">
    <property type="entry name" value="CNMP_BINDING_3"/>
    <property type="match status" value="1"/>
</dbReference>
<dbReference type="InterPro" id="IPR002048">
    <property type="entry name" value="EF_hand_dom"/>
</dbReference>
<evidence type="ECO:0000256" key="7">
    <source>
        <dbReference type="ARBA" id="ARBA00022723"/>
    </source>
</evidence>
<dbReference type="Gene3D" id="1.20.1260.140">
    <property type="entry name" value="Alternative oxidase"/>
    <property type="match status" value="1"/>
</dbReference>
<keyword evidence="21" id="KW-1185">Reference proteome</keyword>
<dbReference type="PROSITE" id="PS50222">
    <property type="entry name" value="EF_HAND_2"/>
    <property type="match status" value="6"/>
</dbReference>
<feature type="domain" description="EF-hand" evidence="18">
    <location>
        <begin position="341"/>
        <end position="376"/>
    </location>
</feature>
<feature type="transmembrane region" description="Helical" evidence="15">
    <location>
        <begin position="755"/>
        <end position="773"/>
    </location>
</feature>
<dbReference type="Gene3D" id="1.10.238.10">
    <property type="entry name" value="EF-hand"/>
    <property type="match status" value="3"/>
</dbReference>
<keyword evidence="4" id="KW-0813">Transport</keyword>
<dbReference type="InterPro" id="IPR011992">
    <property type="entry name" value="EF-hand-dom_pair"/>
</dbReference>
<dbReference type="GO" id="GO:0009916">
    <property type="term" value="F:alternative oxidase activity"/>
    <property type="evidence" value="ECO:0007669"/>
    <property type="project" value="InterPro"/>
</dbReference>
<sequence>MRDLLLLGFLSCLTGVSSFTQPSLLSHARHFSLHRSIASRRGPPLKPAHVRTPCRLHTKTTMLLRQSAAELNAIAQELLAVGELEVGEVNSLIKLGKFGTSKSGAVLVREGQDVTVPLEERNVYLLLSGSAEVTRGGEVVSKLSSGEFIGESRFLEVETLEKLKVIKADFVEETFRSVDLDKSGSISPAELQTTAKARAGIELSLEQAEQIVAAVDSNSDGEVQLEEVKRAVAKMEGKEFIRDMFLMMDKDGSGAIDARELRAALEDKLGVQLNDEQATKLIEILSTGRDQLTLNQVMMLSQKMRESEVLERTFRLFDSDGSGKIDIKELGPLLAALGVQLSKEQVQVLVQSLDLNNDGEMDVQELKSGIARLQGNVVGRFGNVLRLFEAVAFGSQRGSQVSVTVKAGEGEEEAKFISWSIPELLEFFAKNPSTASKVKSIWAIKLAMKLKATTGLLSPSKPSSTPASSQQQQSEEGDPLTPAEGKPADYGYGSNFVYGRYGDLGPLRRAVPANLVRMAVWNFGREYRALRNAFRLGEVRELVNSVSGAGAWFRSKQALSRMLGECTEEERREKLAEIFKSIDKDESGAISVEELRVAIGELGVEATSKQVEGMLKVADQDASKEISLEEFSSLVNSLLKSGDKFDLIMKKKGWLPPPVAKFILFLTSLLGNVDEGVEEALKDNLRPVRGSEVPPEARRLQEKVARLVLDNDAVAKREEIRMEQLKVSLEKALKEEKSPAQQEFVQSLQLTATPALIMVPYTFLCWLIDVLFVNRPIQRFWFLETVARMPYFSYITMLTLYESLGWWRSSMDSRRVHFAEEWNEVQHLKIMEALGGDRSWFDRFMGRHAAIFYFIILNHIWLLSPSLAYNFSELIEFHAVDTYGEFVDANEELLKSLPPPQEAVEYYNSKDLYLFDEFQTGRTPKSRRPVIRSLYDVFCNIRDDELEHVKTMFQCQTSLQQIQSPNAQAAEMERKQEESVEGGMEGWAFPSDEDLKEEEILRKVIELKREELRALEQRL</sequence>
<evidence type="ECO:0000256" key="4">
    <source>
        <dbReference type="ARBA" id="ARBA00022448"/>
    </source>
</evidence>
<dbReference type="CDD" id="cd00051">
    <property type="entry name" value="EFh"/>
    <property type="match status" value="2"/>
</dbReference>
<comment type="cofactor">
    <cofactor evidence="1">
        <name>Fe cation</name>
        <dbReference type="ChEBI" id="CHEBI:24875"/>
    </cofactor>
</comment>
<evidence type="ECO:0000256" key="5">
    <source>
        <dbReference type="ARBA" id="ARBA00022660"/>
    </source>
</evidence>
<accession>L1IN72</accession>
<keyword evidence="10 15" id="KW-1133">Transmembrane helix</keyword>
<evidence type="ECO:0000256" key="9">
    <source>
        <dbReference type="ARBA" id="ARBA00022982"/>
    </source>
</evidence>
<feature type="domain" description="Cyclic nucleotide-binding" evidence="17">
    <location>
        <begin position="122"/>
        <end position="168"/>
    </location>
</feature>
<dbReference type="STRING" id="905079.L1IN72"/>
<evidence type="ECO:0000313" key="20">
    <source>
        <dbReference type="EnsemblProtists" id="EKX37726"/>
    </source>
</evidence>
<dbReference type="InterPro" id="IPR002680">
    <property type="entry name" value="AOX"/>
</dbReference>
<dbReference type="PROSITE" id="PS00018">
    <property type="entry name" value="EF_HAND_1"/>
    <property type="match status" value="6"/>
</dbReference>
<evidence type="ECO:0000256" key="15">
    <source>
        <dbReference type="SAM" id="Phobius"/>
    </source>
</evidence>
<evidence type="ECO:0000256" key="6">
    <source>
        <dbReference type="ARBA" id="ARBA00022692"/>
    </source>
</evidence>
<evidence type="ECO:0000256" key="16">
    <source>
        <dbReference type="SAM" id="SignalP"/>
    </source>
</evidence>
<dbReference type="Gene3D" id="2.60.120.10">
    <property type="entry name" value="Jelly Rolls"/>
    <property type="match status" value="1"/>
</dbReference>
<keyword evidence="11" id="KW-0560">Oxidoreductase</keyword>
<dbReference type="InterPro" id="IPR014710">
    <property type="entry name" value="RmlC-like_jellyroll"/>
</dbReference>
<dbReference type="AlphaFoldDB" id="L1IN72"/>
<keyword evidence="8" id="KW-0106">Calcium</keyword>
<dbReference type="EnsemblProtists" id="EKX37726">
    <property type="protein sequence ID" value="EKX37726"/>
    <property type="gene ID" value="GUITHDRAFT_144800"/>
</dbReference>
<evidence type="ECO:0000256" key="11">
    <source>
        <dbReference type="ARBA" id="ARBA00023002"/>
    </source>
</evidence>
<dbReference type="PANTHER" id="PTHR31803">
    <property type="entry name" value="ALTERNATIVE OXIDASE"/>
    <property type="match status" value="1"/>
</dbReference>
<dbReference type="GeneID" id="17294436"/>
<feature type="compositionally biased region" description="Low complexity" evidence="14">
    <location>
        <begin position="458"/>
        <end position="474"/>
    </location>
</feature>
<evidence type="ECO:0000313" key="19">
    <source>
        <dbReference type="EMBL" id="EKX37726.1"/>
    </source>
</evidence>
<evidence type="ECO:0000256" key="13">
    <source>
        <dbReference type="ARBA" id="ARBA00023136"/>
    </source>
</evidence>
<dbReference type="RefSeq" id="XP_005824706.1">
    <property type="nucleotide sequence ID" value="XM_005824649.1"/>
</dbReference>
<feature type="domain" description="EF-hand" evidence="18">
    <location>
        <begin position="570"/>
        <end position="605"/>
    </location>
</feature>
<dbReference type="PANTHER" id="PTHR31803:SF19">
    <property type="entry name" value="UBIQUINOL OXIDASE"/>
    <property type="match status" value="1"/>
</dbReference>
<dbReference type="Pfam" id="PF13405">
    <property type="entry name" value="EF-hand_6"/>
    <property type="match status" value="1"/>
</dbReference>
<dbReference type="Pfam" id="PF01786">
    <property type="entry name" value="AOX"/>
    <property type="match status" value="1"/>
</dbReference>
<dbReference type="InterPro" id="IPR000595">
    <property type="entry name" value="cNMP-bd_dom"/>
</dbReference>
<evidence type="ECO:0000256" key="14">
    <source>
        <dbReference type="SAM" id="MobiDB-lite"/>
    </source>
</evidence>
<gene>
    <name evidence="19" type="ORF">GUITHDRAFT_144800</name>
</gene>
<reference evidence="21" key="2">
    <citation type="submission" date="2012-11" db="EMBL/GenBank/DDBJ databases">
        <authorList>
            <person name="Kuo A."/>
            <person name="Curtis B.A."/>
            <person name="Tanifuji G."/>
            <person name="Burki F."/>
            <person name="Gruber A."/>
            <person name="Irimia M."/>
            <person name="Maruyama S."/>
            <person name="Arias M.C."/>
            <person name="Ball S.G."/>
            <person name="Gile G.H."/>
            <person name="Hirakawa Y."/>
            <person name="Hopkins J.F."/>
            <person name="Rensing S.A."/>
            <person name="Schmutz J."/>
            <person name="Symeonidi A."/>
            <person name="Elias M."/>
            <person name="Eveleigh R.J."/>
            <person name="Herman E.K."/>
            <person name="Klute M.J."/>
            <person name="Nakayama T."/>
            <person name="Obornik M."/>
            <person name="Reyes-Prieto A."/>
            <person name="Armbrust E.V."/>
            <person name="Aves S.J."/>
            <person name="Beiko R.G."/>
            <person name="Coutinho P."/>
            <person name="Dacks J.B."/>
            <person name="Durnford D.G."/>
            <person name="Fast N.M."/>
            <person name="Green B.R."/>
            <person name="Grisdale C."/>
            <person name="Hempe F."/>
            <person name="Henrissat B."/>
            <person name="Hoppner M.P."/>
            <person name="Ishida K.-I."/>
            <person name="Kim E."/>
            <person name="Koreny L."/>
            <person name="Kroth P.G."/>
            <person name="Liu Y."/>
            <person name="Malik S.-B."/>
            <person name="Maier U.G."/>
            <person name="McRose D."/>
            <person name="Mock T."/>
            <person name="Neilson J.A."/>
            <person name="Onodera N.T."/>
            <person name="Poole A.M."/>
            <person name="Pritham E.J."/>
            <person name="Richards T.A."/>
            <person name="Rocap G."/>
            <person name="Roy S.W."/>
            <person name="Sarai C."/>
            <person name="Schaack S."/>
            <person name="Shirato S."/>
            <person name="Slamovits C.H."/>
            <person name="Spencer D.F."/>
            <person name="Suzuki S."/>
            <person name="Worden A.Z."/>
            <person name="Zauner S."/>
            <person name="Barry K."/>
            <person name="Bell C."/>
            <person name="Bharti A.K."/>
            <person name="Crow J.A."/>
            <person name="Grimwood J."/>
            <person name="Kramer R."/>
            <person name="Lindquist E."/>
            <person name="Lucas S."/>
            <person name="Salamov A."/>
            <person name="McFadden G.I."/>
            <person name="Lane C.E."/>
            <person name="Keeling P.J."/>
            <person name="Gray M.W."/>
            <person name="Grigoriev I.V."/>
            <person name="Archibald J.M."/>
        </authorList>
    </citation>
    <scope>NUCLEOTIDE SEQUENCE</scope>
    <source>
        <strain evidence="21">CCMP2712</strain>
    </source>
</reference>
<evidence type="ECO:0000256" key="1">
    <source>
        <dbReference type="ARBA" id="ARBA00001962"/>
    </source>
</evidence>
<dbReference type="InterPro" id="IPR038659">
    <property type="entry name" value="AOX_sf"/>
</dbReference>
<dbReference type="InterPro" id="IPR018247">
    <property type="entry name" value="EF_Hand_1_Ca_BS"/>
</dbReference>
<keyword evidence="7" id="KW-0479">Metal-binding</keyword>
<comment type="similarity">
    <text evidence="3">Belongs to the alternative oxidase family.</text>
</comment>
<feature type="transmembrane region" description="Helical" evidence="15">
    <location>
        <begin position="850"/>
        <end position="869"/>
    </location>
</feature>
<evidence type="ECO:0000256" key="2">
    <source>
        <dbReference type="ARBA" id="ARBA00004370"/>
    </source>
</evidence>
<evidence type="ECO:0000256" key="3">
    <source>
        <dbReference type="ARBA" id="ARBA00008388"/>
    </source>
</evidence>
<dbReference type="SUPFAM" id="SSF51206">
    <property type="entry name" value="cAMP-binding domain-like"/>
    <property type="match status" value="1"/>
</dbReference>
<evidence type="ECO:0000313" key="21">
    <source>
        <dbReference type="Proteomes" id="UP000011087"/>
    </source>
</evidence>
<feature type="signal peptide" evidence="16">
    <location>
        <begin position="1"/>
        <end position="18"/>
    </location>
</feature>
<dbReference type="Proteomes" id="UP000011087">
    <property type="component" value="Unassembled WGS sequence"/>
</dbReference>
<dbReference type="GO" id="GO:0010230">
    <property type="term" value="P:alternative respiration"/>
    <property type="evidence" value="ECO:0007669"/>
    <property type="project" value="TreeGrafter"/>
</dbReference>
<comment type="subcellular location">
    <subcellularLocation>
        <location evidence="2">Membrane</location>
    </subcellularLocation>
</comment>
<feature type="domain" description="EF-hand" evidence="18">
    <location>
        <begin position="305"/>
        <end position="340"/>
    </location>
</feature>
<keyword evidence="5" id="KW-0679">Respiratory chain</keyword>
<keyword evidence="6 15" id="KW-0812">Transmembrane</keyword>
<dbReference type="eggNOG" id="KOG0027">
    <property type="taxonomic scope" value="Eukaryota"/>
</dbReference>
<dbReference type="HOGENOM" id="CLU_296381_0_0_1"/>
<dbReference type="GO" id="GO:0005509">
    <property type="term" value="F:calcium ion binding"/>
    <property type="evidence" value="ECO:0007669"/>
    <property type="project" value="InterPro"/>
</dbReference>
<feature type="domain" description="EF-hand" evidence="18">
    <location>
        <begin position="236"/>
        <end position="271"/>
    </location>
</feature>
<keyword evidence="13 15" id="KW-0472">Membrane</keyword>
<evidence type="ECO:0000259" key="18">
    <source>
        <dbReference type="PROSITE" id="PS50222"/>
    </source>
</evidence>
<dbReference type="Pfam" id="PF13499">
    <property type="entry name" value="EF-hand_7"/>
    <property type="match status" value="3"/>
</dbReference>
<dbReference type="InterPro" id="IPR018490">
    <property type="entry name" value="cNMP-bd_dom_sf"/>
</dbReference>
<protein>
    <submittedName>
        <fullName evidence="19">Centrin/plastid terminal oxidase fusion protein</fullName>
    </submittedName>
</protein>
<feature type="region of interest" description="Disordered" evidence="14">
    <location>
        <begin position="457"/>
        <end position="485"/>
    </location>
</feature>
<evidence type="ECO:0000256" key="8">
    <source>
        <dbReference type="ARBA" id="ARBA00022837"/>
    </source>
</evidence>
<dbReference type="GO" id="GO:0016020">
    <property type="term" value="C:membrane"/>
    <property type="evidence" value="ECO:0007669"/>
    <property type="project" value="UniProtKB-SubCell"/>
</dbReference>
<keyword evidence="9" id="KW-0249">Electron transport</keyword>
<feature type="domain" description="EF-hand" evidence="18">
    <location>
        <begin position="166"/>
        <end position="201"/>
    </location>
</feature>
<dbReference type="KEGG" id="gtt:GUITHDRAFT_144800"/>
<dbReference type="SUPFAM" id="SSF47473">
    <property type="entry name" value="EF-hand"/>
    <property type="match status" value="2"/>
</dbReference>
<feature type="chain" id="PRO_5008770225" evidence="16">
    <location>
        <begin position="19"/>
        <end position="1019"/>
    </location>
</feature>
<keyword evidence="16" id="KW-0732">Signal</keyword>
<keyword evidence="12" id="KW-0408">Iron</keyword>
<evidence type="ECO:0000259" key="17">
    <source>
        <dbReference type="PROSITE" id="PS50042"/>
    </source>
</evidence>
<evidence type="ECO:0000256" key="10">
    <source>
        <dbReference type="ARBA" id="ARBA00022989"/>
    </source>
</evidence>
<reference evidence="20" key="3">
    <citation type="submission" date="2016-03" db="UniProtKB">
        <authorList>
            <consortium name="EnsemblProtists"/>
        </authorList>
    </citation>
    <scope>IDENTIFICATION</scope>
</reference>
<feature type="transmembrane region" description="Helical" evidence="15">
    <location>
        <begin position="780"/>
        <end position="801"/>
    </location>
</feature>
<dbReference type="PaxDb" id="55529-EKX37726"/>
<evidence type="ECO:0000256" key="12">
    <source>
        <dbReference type="ARBA" id="ARBA00023004"/>
    </source>
</evidence>
<name>L1IN72_GUITC</name>